<keyword evidence="4" id="KW-1185">Reference proteome</keyword>
<dbReference type="Pfam" id="PF12164">
    <property type="entry name" value="SporV_AA"/>
    <property type="match status" value="1"/>
</dbReference>
<reference evidence="3 4" key="1">
    <citation type="submission" date="2017-10" db="EMBL/GenBank/DDBJ databases">
        <title>Bacillus sp. nov., a halophilic bacterium isolated from a Yangshapao Lake.</title>
        <authorList>
            <person name="Wang H."/>
        </authorList>
    </citation>
    <scope>NUCLEOTIDE SEQUENCE [LARGE SCALE GENOMIC DNA]</scope>
    <source>
        <strain evidence="3 4">YSP-3</strain>
    </source>
</reference>
<proteinExistence type="predicted"/>
<organism evidence="3 4">
    <name type="scientific">Alteribacter lacisalsi</name>
    <dbReference type="NCBI Taxonomy" id="2045244"/>
    <lineage>
        <taxon>Bacteria</taxon>
        <taxon>Bacillati</taxon>
        <taxon>Bacillota</taxon>
        <taxon>Bacilli</taxon>
        <taxon>Bacillales</taxon>
        <taxon>Bacillaceae</taxon>
        <taxon>Alteribacter</taxon>
    </lineage>
</organism>
<keyword evidence="1" id="KW-1133">Transmembrane helix</keyword>
<evidence type="ECO:0000259" key="2">
    <source>
        <dbReference type="Pfam" id="PF12164"/>
    </source>
</evidence>
<feature type="transmembrane region" description="Helical" evidence="1">
    <location>
        <begin position="144"/>
        <end position="166"/>
    </location>
</feature>
<evidence type="ECO:0000256" key="1">
    <source>
        <dbReference type="SAM" id="Phobius"/>
    </source>
</evidence>
<sequence>MEEQVYIRMKARIRVRQPSSLTLGNIASIIADDQFSENLDKLPVSEAMDDPDSSPVVIDSMKIVRLILKEYPALDVQIVGPVQTIVWHQVDKQPMKPVMFALVWFLLFVGSALAIMNFHEDVSMSGVHQKLYKVLTGTETDKPLWLQIPYSFGLGLGMVLFFNHLFRKRINDEPSPLEMEMFNYQDNIDRYVALNHRHPNEQEKNND</sequence>
<dbReference type="AlphaFoldDB" id="A0A2W0HNP5"/>
<name>A0A2W0HNP5_9BACI</name>
<gene>
    <name evidence="3" type="ORF">CR205_07900</name>
</gene>
<dbReference type="RefSeq" id="WP_110518432.1">
    <property type="nucleotide sequence ID" value="NZ_PDOF01000001.1"/>
</dbReference>
<comment type="caution">
    <text evidence="3">The sequence shown here is derived from an EMBL/GenBank/DDBJ whole genome shotgun (WGS) entry which is preliminary data.</text>
</comment>
<dbReference type="EMBL" id="PDOF01000001">
    <property type="protein sequence ID" value="PYZ98499.1"/>
    <property type="molecule type" value="Genomic_DNA"/>
</dbReference>
<dbReference type="InterPro" id="IPR021997">
    <property type="entry name" value="SporV_AA"/>
</dbReference>
<dbReference type="Proteomes" id="UP000248066">
    <property type="component" value="Unassembled WGS sequence"/>
</dbReference>
<dbReference type="InterPro" id="IPR038548">
    <property type="entry name" value="SporV_AA_N_sf"/>
</dbReference>
<keyword evidence="1" id="KW-0472">Membrane</keyword>
<dbReference type="OrthoDB" id="9782754at2"/>
<accession>A0A2W0HNP5</accession>
<feature type="transmembrane region" description="Helical" evidence="1">
    <location>
        <begin position="98"/>
        <end position="118"/>
    </location>
</feature>
<evidence type="ECO:0000313" key="3">
    <source>
        <dbReference type="EMBL" id="PYZ98499.1"/>
    </source>
</evidence>
<dbReference type="Gene3D" id="2.60.480.10">
    <property type="entry name" value="eubacterium ventriosum atcc domain"/>
    <property type="match status" value="1"/>
</dbReference>
<protein>
    <submittedName>
        <fullName evidence="3">Stage V sporulation protein AA</fullName>
    </submittedName>
</protein>
<evidence type="ECO:0000313" key="4">
    <source>
        <dbReference type="Proteomes" id="UP000248066"/>
    </source>
</evidence>
<feature type="domain" description="Stage V sporulation protein AA" evidence="2">
    <location>
        <begin position="2"/>
        <end position="87"/>
    </location>
</feature>
<keyword evidence="1" id="KW-0812">Transmembrane</keyword>